<dbReference type="WBParaSite" id="JU765_v2.g8448.t2">
    <property type="protein sequence ID" value="JU765_v2.g8448.t2"/>
    <property type="gene ID" value="JU765_v2.g8448"/>
</dbReference>
<organism evidence="1 2">
    <name type="scientific">Panagrolaimus sp. JU765</name>
    <dbReference type="NCBI Taxonomy" id="591449"/>
    <lineage>
        <taxon>Eukaryota</taxon>
        <taxon>Metazoa</taxon>
        <taxon>Ecdysozoa</taxon>
        <taxon>Nematoda</taxon>
        <taxon>Chromadorea</taxon>
        <taxon>Rhabditida</taxon>
        <taxon>Tylenchina</taxon>
        <taxon>Panagrolaimomorpha</taxon>
        <taxon>Panagrolaimoidea</taxon>
        <taxon>Panagrolaimidae</taxon>
        <taxon>Panagrolaimus</taxon>
    </lineage>
</organism>
<sequence length="234" mass="26442">MDEYSFYRSDSALNRAISPPYSGFYSLKSKKFIFLAVQLPDLAQKSDFSLSQVSSTSLSYASTGALTLPSKLNSRKPFTLLEYLYLKDLFGDVFDISNEWKTLNVIHKMDEYSFYRSDSALNRAISPPYSGFYSLKRKQLPALPSTNTSSTRSSYASSSIPDSSDYQIPAYIKELRKQNSQKTDRRRTSSLNNSAKSKRNGENNYFSPTVTLDNLLEDIKFIDCSAKGIFPGQD</sequence>
<name>A0AC34RMW4_9BILA</name>
<dbReference type="Proteomes" id="UP000887576">
    <property type="component" value="Unplaced"/>
</dbReference>
<proteinExistence type="predicted"/>
<protein>
    <submittedName>
        <fullName evidence="2">Uncharacterized protein</fullName>
    </submittedName>
</protein>
<accession>A0AC34RMW4</accession>
<evidence type="ECO:0000313" key="1">
    <source>
        <dbReference type="Proteomes" id="UP000887576"/>
    </source>
</evidence>
<reference evidence="2" key="1">
    <citation type="submission" date="2022-11" db="UniProtKB">
        <authorList>
            <consortium name="WormBaseParasite"/>
        </authorList>
    </citation>
    <scope>IDENTIFICATION</scope>
</reference>
<evidence type="ECO:0000313" key="2">
    <source>
        <dbReference type="WBParaSite" id="JU765_v2.g8448.t2"/>
    </source>
</evidence>